<evidence type="ECO:0000256" key="1">
    <source>
        <dbReference type="SAM" id="MobiDB-lite"/>
    </source>
</evidence>
<dbReference type="InterPro" id="IPR036388">
    <property type="entry name" value="WH-like_DNA-bd_sf"/>
</dbReference>
<organism evidence="3 4">
    <name type="scientific">Rudaeicoccus suwonensis</name>
    <dbReference type="NCBI Taxonomy" id="657409"/>
    <lineage>
        <taxon>Bacteria</taxon>
        <taxon>Bacillati</taxon>
        <taxon>Actinomycetota</taxon>
        <taxon>Actinomycetes</taxon>
        <taxon>Micrococcales</taxon>
        <taxon>Dermacoccaceae</taxon>
        <taxon>Rudaeicoccus</taxon>
    </lineage>
</organism>
<dbReference type="EMBL" id="VIVQ01000002">
    <property type="protein sequence ID" value="TWE10017.1"/>
    <property type="molecule type" value="Genomic_DNA"/>
</dbReference>
<feature type="domain" description="Metallo-beta-lactamase" evidence="2">
    <location>
        <begin position="42"/>
        <end position="201"/>
    </location>
</feature>
<dbReference type="Gene3D" id="3.60.15.10">
    <property type="entry name" value="Ribonuclease Z/Hydroxyacylglutathione hydrolase-like"/>
    <property type="match status" value="1"/>
</dbReference>
<protein>
    <submittedName>
        <fullName evidence="3">Glyoxylase-like metal-dependent hydrolase (Beta-lactamase superfamily II)</fullName>
    </submittedName>
</protein>
<dbReference type="PANTHER" id="PTHR23131">
    <property type="entry name" value="ENDORIBONUCLEASE LACTB2"/>
    <property type="match status" value="1"/>
</dbReference>
<dbReference type="InterPro" id="IPR041516">
    <property type="entry name" value="LACTB2_WH"/>
</dbReference>
<dbReference type="InterPro" id="IPR036866">
    <property type="entry name" value="RibonucZ/Hydroxyglut_hydro"/>
</dbReference>
<dbReference type="Proteomes" id="UP000318297">
    <property type="component" value="Unassembled WGS sequence"/>
</dbReference>
<dbReference type="Gene3D" id="1.10.10.10">
    <property type="entry name" value="Winged helix-like DNA-binding domain superfamily/Winged helix DNA-binding domain"/>
    <property type="match status" value="1"/>
</dbReference>
<dbReference type="SMART" id="SM00849">
    <property type="entry name" value="Lactamase_B"/>
    <property type="match status" value="1"/>
</dbReference>
<dbReference type="SUPFAM" id="SSF56281">
    <property type="entry name" value="Metallo-hydrolase/oxidoreductase"/>
    <property type="match status" value="1"/>
</dbReference>
<dbReference type="Pfam" id="PF00753">
    <property type="entry name" value="Lactamase_B"/>
    <property type="match status" value="1"/>
</dbReference>
<reference evidence="3 4" key="1">
    <citation type="submission" date="2019-06" db="EMBL/GenBank/DDBJ databases">
        <title>Sequencing the genomes of 1000 actinobacteria strains.</title>
        <authorList>
            <person name="Klenk H.-P."/>
        </authorList>
    </citation>
    <scope>NUCLEOTIDE SEQUENCE [LARGE SCALE GENOMIC DNA]</scope>
    <source>
        <strain evidence="3 4">DSM 19560</strain>
    </source>
</reference>
<gene>
    <name evidence="3" type="ORF">BKA23_2364</name>
</gene>
<dbReference type="InterPro" id="IPR001279">
    <property type="entry name" value="Metallo-B-lactamas"/>
</dbReference>
<evidence type="ECO:0000259" key="2">
    <source>
        <dbReference type="SMART" id="SM00849"/>
    </source>
</evidence>
<name>A0A561E343_9MICO</name>
<dbReference type="GO" id="GO:0016787">
    <property type="term" value="F:hydrolase activity"/>
    <property type="evidence" value="ECO:0007669"/>
    <property type="project" value="UniProtKB-KW"/>
</dbReference>
<feature type="region of interest" description="Disordered" evidence="1">
    <location>
        <begin position="1"/>
        <end position="21"/>
    </location>
</feature>
<evidence type="ECO:0000313" key="4">
    <source>
        <dbReference type="Proteomes" id="UP000318297"/>
    </source>
</evidence>
<dbReference type="CDD" id="cd16278">
    <property type="entry name" value="metallo-hydrolase-like_MBL-fold"/>
    <property type="match status" value="1"/>
</dbReference>
<sequence>MAGAHVGSVGGVNSESPWTGGRLGEHATAILAPNPGPMTLDGTNTWVLHVPGDDVAVVVDPGPLDEAHLQAVLTHVRDVGARVALTIATHWHHDHTESLERWSELTDAPIRGGGFGEALVDGERITLGSLRIDVIATPGHTADSVCLHLPDSGVLLTGDTVLGRGTTVVAHPDGALRPYLQSLTKLHQLATTRPTRLAPGHGPTHDDAAQVLAAYLSHRRDRLEQVRAALAAGDGAAPDVAQAVVERVYAATPRDVWLAAKASVQAQLEYLREEASQQV</sequence>
<keyword evidence="3" id="KW-0378">Hydrolase</keyword>
<evidence type="ECO:0000313" key="3">
    <source>
        <dbReference type="EMBL" id="TWE10017.1"/>
    </source>
</evidence>
<dbReference type="PANTHER" id="PTHR23131:SF0">
    <property type="entry name" value="ENDORIBONUCLEASE LACTB2"/>
    <property type="match status" value="1"/>
</dbReference>
<dbReference type="AlphaFoldDB" id="A0A561E343"/>
<accession>A0A561E343</accession>
<comment type="caution">
    <text evidence="3">The sequence shown here is derived from an EMBL/GenBank/DDBJ whole genome shotgun (WGS) entry which is preliminary data.</text>
</comment>
<keyword evidence="4" id="KW-1185">Reference proteome</keyword>
<dbReference type="Pfam" id="PF17778">
    <property type="entry name" value="WHD_BLACT"/>
    <property type="match status" value="1"/>
</dbReference>
<proteinExistence type="predicted"/>
<dbReference type="InterPro" id="IPR050662">
    <property type="entry name" value="Sec-metab_biosynth-thioest"/>
</dbReference>